<dbReference type="InterPro" id="IPR019974">
    <property type="entry name" value="XPG_CS"/>
</dbReference>
<evidence type="ECO:0000256" key="3">
    <source>
        <dbReference type="ARBA" id="ARBA00005283"/>
    </source>
</evidence>
<dbReference type="GO" id="GO:0005634">
    <property type="term" value="C:nucleus"/>
    <property type="evidence" value="ECO:0007669"/>
    <property type="project" value="UniProtKB-SubCell"/>
</dbReference>
<keyword evidence="5" id="KW-0479">Metal-binding</keyword>
<dbReference type="SUPFAM" id="SSF88723">
    <property type="entry name" value="PIN domain-like"/>
    <property type="match status" value="1"/>
</dbReference>
<dbReference type="GO" id="GO:0046872">
    <property type="term" value="F:metal ion binding"/>
    <property type="evidence" value="ECO:0007669"/>
    <property type="project" value="UniProtKB-KW"/>
</dbReference>
<keyword evidence="18" id="KW-1185">Reference proteome</keyword>
<dbReference type="InterPro" id="IPR036279">
    <property type="entry name" value="5-3_exonuclease_C_sf"/>
</dbReference>
<dbReference type="Proteomes" id="UP000288716">
    <property type="component" value="Unassembled WGS sequence"/>
</dbReference>
<proteinExistence type="inferred from homology"/>
<dbReference type="OrthoDB" id="31113at2759"/>
<sequence length="905" mass="103907">MGVKGYRDKRGHPVENAHLLGLYQRILKLLFCKIKPVFVFDGGTPYLKRQTLIARNSRKFQSLRKSEKTAENALRTYLSTQLKKPLDNDNNKSEPNISLESTRRILLDNDDMFTLPDFVTEDTEEEEITEDDYNAEVDAKLSEYQNVDNIDIESDSFKSLPPEMRHEFLSYLKEKRKGWARLHEFPTENNDFSAYQMNNLLRKRKIQEQIEEVEEEMQRTVEEDFYFEWMSENPTKCRSTKMMSDANTHLIYVNKSKPRLEESKSKNTSFSSSFKKCENIFGDVSEFDYGKSEAIKEDNSTFLQNTSTFSSIKMTKSLRKTLESDLRNSKASCTVSPPSTFTSSTISAPVVNSTVFVKDYADVGHCSAVDETQEVVHIKRIKGSKQIILPKDSEYVDLDSSASFEEVVQIAKSDSCESKTQIEYVLNSNEESDNKNNDSFNESNKINSEIKHVELTNHKPEENLKNEQKEFVIVSSENSKMDSDFIENSQNDIIDNSTSNCVDLITEQREQKSENNLFRKSTSDKSIEEINLCDSSLSDTSPQQRSQKAFTRLKEKVKESPCKKSREDLSRDLYLMEREVGKHERHANTVSEQMITECKDLLKLFGIPYVVSPMEAEAQCAALEIMGLTSGTITDDSDIWLFGGKTVYKNFFTQSKLVEKYSSKDIEEHFKLNRASMICLALLTGSDYTVGVDGVGAVKAVEILSEFNEPGFESLLSFKKWWTEKQRNRDKSPGNKTREKFIKLTLDEGFPNRVVFDAYWTPRVDETPEDFSWGSPDLDLLRDFARRKFGWTLSKVDETLLPVIKRLNEKKVTDTLLTFQLHSLATLSLICCLILMFLFPKVQKRIDDYFKCEVRRNGQIAPSKRLMSALEKMGSTSSCSQNSQSKKNLKESTSKQKLKSQTLRG</sequence>
<keyword evidence="8" id="KW-0378">Hydrolase</keyword>
<gene>
    <name evidence="17" type="ORF">B4U80_04585</name>
</gene>
<evidence type="ECO:0000313" key="17">
    <source>
        <dbReference type="EMBL" id="RWS29107.1"/>
    </source>
</evidence>
<dbReference type="Pfam" id="PF00867">
    <property type="entry name" value="XPG_I"/>
    <property type="match status" value="1"/>
</dbReference>
<dbReference type="EMBL" id="NCKV01001069">
    <property type="protein sequence ID" value="RWS29107.1"/>
    <property type="molecule type" value="Genomic_DNA"/>
</dbReference>
<feature type="domain" description="XPG-I" evidence="15">
    <location>
        <begin position="603"/>
        <end position="672"/>
    </location>
</feature>
<dbReference type="STRING" id="299467.A0A443SNK8"/>
<keyword evidence="11" id="KW-0539">Nucleus</keyword>
<name>A0A443SNK8_9ACAR</name>
<dbReference type="GO" id="GO:0008821">
    <property type="term" value="F:crossover junction DNA endonuclease activity"/>
    <property type="evidence" value="ECO:0007669"/>
    <property type="project" value="UniProtKB-ARBA"/>
</dbReference>
<evidence type="ECO:0000256" key="13">
    <source>
        <dbReference type="SAM" id="MobiDB-lite"/>
    </source>
</evidence>
<dbReference type="GO" id="GO:0000400">
    <property type="term" value="F:four-way junction DNA binding"/>
    <property type="evidence" value="ECO:0007669"/>
    <property type="project" value="UniProtKB-ARBA"/>
</dbReference>
<evidence type="ECO:0000256" key="11">
    <source>
        <dbReference type="ARBA" id="ARBA00023242"/>
    </source>
</evidence>
<keyword evidence="14" id="KW-1133">Transmembrane helix</keyword>
<dbReference type="InterPro" id="IPR006084">
    <property type="entry name" value="XPG/Rad2"/>
</dbReference>
<evidence type="ECO:0000256" key="2">
    <source>
        <dbReference type="ARBA" id="ARBA00004123"/>
    </source>
</evidence>
<dbReference type="GO" id="GO:0006289">
    <property type="term" value="P:nucleotide-excision repair"/>
    <property type="evidence" value="ECO:0007669"/>
    <property type="project" value="InterPro"/>
</dbReference>
<dbReference type="AlphaFoldDB" id="A0A443SNK8"/>
<reference evidence="17 18" key="1">
    <citation type="journal article" date="2018" name="Gigascience">
        <title>Genomes of trombidid mites reveal novel predicted allergens and laterally-transferred genes associated with secondary metabolism.</title>
        <authorList>
            <person name="Dong X."/>
            <person name="Chaisiri K."/>
            <person name="Xia D."/>
            <person name="Armstrong S.D."/>
            <person name="Fang Y."/>
            <person name="Donnelly M.J."/>
            <person name="Kadowaki T."/>
            <person name="McGarry J.W."/>
            <person name="Darby A.C."/>
            <person name="Makepeace B.L."/>
        </authorList>
    </citation>
    <scope>NUCLEOTIDE SEQUENCE [LARGE SCALE GENOMIC DNA]</scope>
    <source>
        <strain evidence="17">UoL-UT</strain>
    </source>
</reference>
<comment type="caution">
    <text evidence="17">The sequence shown here is derived from an EMBL/GenBank/DDBJ whole genome shotgun (WGS) entry which is preliminary data.</text>
</comment>
<comment type="cofactor">
    <cofactor evidence="1">
        <name>Mg(2+)</name>
        <dbReference type="ChEBI" id="CHEBI:18420"/>
    </cofactor>
</comment>
<evidence type="ECO:0000256" key="9">
    <source>
        <dbReference type="ARBA" id="ARBA00022842"/>
    </source>
</evidence>
<evidence type="ECO:0008006" key="19">
    <source>
        <dbReference type="Google" id="ProtNLM"/>
    </source>
</evidence>
<keyword evidence="10" id="KW-0234">DNA repair</keyword>
<dbReference type="PRINTS" id="PR00853">
    <property type="entry name" value="XPGRADSUPER"/>
</dbReference>
<comment type="similarity">
    <text evidence="3">Belongs to the XPG/RAD2 endonuclease family. XPG subfamily.</text>
</comment>
<dbReference type="InterPro" id="IPR001044">
    <property type="entry name" value="XPG/Rad2_eukaryotes"/>
</dbReference>
<dbReference type="GO" id="GO:0003697">
    <property type="term" value="F:single-stranded DNA binding"/>
    <property type="evidence" value="ECO:0007669"/>
    <property type="project" value="InterPro"/>
</dbReference>
<dbReference type="InterPro" id="IPR006085">
    <property type="entry name" value="XPG_DNA_repair_N"/>
</dbReference>
<keyword evidence="14" id="KW-0472">Membrane</keyword>
<feature type="transmembrane region" description="Helical" evidence="14">
    <location>
        <begin position="819"/>
        <end position="839"/>
    </location>
</feature>
<dbReference type="GO" id="GO:0017108">
    <property type="term" value="F:5'-flap endonuclease activity"/>
    <property type="evidence" value="ECO:0007669"/>
    <property type="project" value="UniProtKB-ARBA"/>
</dbReference>
<dbReference type="PANTHER" id="PTHR16171">
    <property type="entry name" value="DNA REPAIR PROTEIN COMPLEMENTING XP-G CELLS-RELATED"/>
    <property type="match status" value="1"/>
</dbReference>
<evidence type="ECO:0000256" key="5">
    <source>
        <dbReference type="ARBA" id="ARBA00022723"/>
    </source>
</evidence>
<evidence type="ECO:0000256" key="6">
    <source>
        <dbReference type="ARBA" id="ARBA00022759"/>
    </source>
</evidence>
<dbReference type="CDD" id="cd09904">
    <property type="entry name" value="H3TH_XPG"/>
    <property type="match status" value="1"/>
</dbReference>
<protein>
    <recommendedName>
        <fullName evidence="19">DNA repair protein complementing XP-G cells-like protein</fullName>
    </recommendedName>
</protein>
<dbReference type="InterPro" id="IPR006086">
    <property type="entry name" value="XPG-I_dom"/>
</dbReference>
<comment type="subcellular location">
    <subcellularLocation>
        <location evidence="2">Nucleus</location>
    </subcellularLocation>
</comment>
<dbReference type="PANTHER" id="PTHR16171:SF7">
    <property type="entry name" value="DNA REPAIR PROTEIN RAD2"/>
    <property type="match status" value="1"/>
</dbReference>
<keyword evidence="9" id="KW-0460">Magnesium</keyword>
<dbReference type="VEuPathDB" id="VectorBase:LDEU002933"/>
<comment type="similarity">
    <text evidence="12">Belongs to the XPG/RAD2 endonuclease family. GEN subfamily.</text>
</comment>
<feature type="domain" description="XPG N-terminal" evidence="16">
    <location>
        <begin position="1"/>
        <end position="62"/>
    </location>
</feature>
<dbReference type="Gene3D" id="3.40.50.1010">
    <property type="entry name" value="5'-nuclease"/>
    <property type="match status" value="2"/>
</dbReference>
<keyword evidence="7" id="KW-0227">DNA damage</keyword>
<evidence type="ECO:0000259" key="16">
    <source>
        <dbReference type="SMART" id="SM00485"/>
    </source>
</evidence>
<evidence type="ECO:0000256" key="14">
    <source>
        <dbReference type="SAM" id="Phobius"/>
    </source>
</evidence>
<keyword evidence="6" id="KW-0255">Endonuclease</keyword>
<dbReference type="InterPro" id="IPR008918">
    <property type="entry name" value="HhH2"/>
</dbReference>
<dbReference type="PRINTS" id="PR00066">
    <property type="entry name" value="XRODRMPGMNTG"/>
</dbReference>
<accession>A0A443SNK8</accession>
<dbReference type="InterPro" id="IPR029060">
    <property type="entry name" value="PIN-like_dom_sf"/>
</dbReference>
<organism evidence="17 18">
    <name type="scientific">Leptotrombidium deliense</name>
    <dbReference type="NCBI Taxonomy" id="299467"/>
    <lineage>
        <taxon>Eukaryota</taxon>
        <taxon>Metazoa</taxon>
        <taxon>Ecdysozoa</taxon>
        <taxon>Arthropoda</taxon>
        <taxon>Chelicerata</taxon>
        <taxon>Arachnida</taxon>
        <taxon>Acari</taxon>
        <taxon>Acariformes</taxon>
        <taxon>Trombidiformes</taxon>
        <taxon>Prostigmata</taxon>
        <taxon>Anystina</taxon>
        <taxon>Parasitengona</taxon>
        <taxon>Trombiculoidea</taxon>
        <taxon>Trombiculidae</taxon>
        <taxon>Leptotrombidium</taxon>
    </lineage>
</organism>
<feature type="region of interest" description="Disordered" evidence="13">
    <location>
        <begin position="871"/>
        <end position="905"/>
    </location>
</feature>
<dbReference type="Pfam" id="PF00752">
    <property type="entry name" value="XPG_N"/>
    <property type="match status" value="1"/>
</dbReference>
<evidence type="ECO:0000256" key="4">
    <source>
        <dbReference type="ARBA" id="ARBA00022722"/>
    </source>
</evidence>
<evidence type="ECO:0000256" key="7">
    <source>
        <dbReference type="ARBA" id="ARBA00022763"/>
    </source>
</evidence>
<dbReference type="FunFam" id="1.10.150.20:FF:000030">
    <property type="entry name" value="Flap endonuclease GEN-like 1"/>
    <property type="match status" value="1"/>
</dbReference>
<dbReference type="SMART" id="SM00484">
    <property type="entry name" value="XPGI"/>
    <property type="match status" value="1"/>
</dbReference>
<evidence type="ECO:0000259" key="15">
    <source>
        <dbReference type="SMART" id="SM00484"/>
    </source>
</evidence>
<dbReference type="CDD" id="cd09868">
    <property type="entry name" value="PIN_XPG_RAD2"/>
    <property type="match status" value="1"/>
</dbReference>
<dbReference type="SMART" id="SM00485">
    <property type="entry name" value="XPGN"/>
    <property type="match status" value="1"/>
</dbReference>
<dbReference type="SMART" id="SM00279">
    <property type="entry name" value="HhH2"/>
    <property type="match status" value="1"/>
</dbReference>
<evidence type="ECO:0000256" key="8">
    <source>
        <dbReference type="ARBA" id="ARBA00022801"/>
    </source>
</evidence>
<keyword evidence="14" id="KW-0812">Transmembrane</keyword>
<evidence type="ECO:0000256" key="10">
    <source>
        <dbReference type="ARBA" id="ARBA00023204"/>
    </source>
</evidence>
<feature type="compositionally biased region" description="Low complexity" evidence="13">
    <location>
        <begin position="875"/>
        <end position="886"/>
    </location>
</feature>
<dbReference type="SUPFAM" id="SSF47807">
    <property type="entry name" value="5' to 3' exonuclease, C-terminal subdomain"/>
    <property type="match status" value="1"/>
</dbReference>
<dbReference type="Gene3D" id="1.10.150.20">
    <property type="entry name" value="5' to 3' exonuclease, C-terminal subdomain"/>
    <property type="match status" value="1"/>
</dbReference>
<evidence type="ECO:0000313" key="18">
    <source>
        <dbReference type="Proteomes" id="UP000288716"/>
    </source>
</evidence>
<evidence type="ECO:0000256" key="12">
    <source>
        <dbReference type="ARBA" id="ARBA00038112"/>
    </source>
</evidence>
<evidence type="ECO:0000256" key="1">
    <source>
        <dbReference type="ARBA" id="ARBA00001946"/>
    </source>
</evidence>
<keyword evidence="4" id="KW-0540">Nuclease</keyword>
<dbReference type="PROSITE" id="PS00841">
    <property type="entry name" value="XPG_1"/>
    <property type="match status" value="1"/>
</dbReference>